<feature type="compositionally biased region" description="Low complexity" evidence="1">
    <location>
        <begin position="33"/>
        <end position="54"/>
    </location>
</feature>
<reference evidence="2 3" key="1">
    <citation type="submission" date="2018-09" db="EMBL/GenBank/DDBJ databases">
        <title>YIM 75507 draft genome.</title>
        <authorList>
            <person name="Tang S."/>
            <person name="Feng Y."/>
        </authorList>
    </citation>
    <scope>NUCLEOTIDE SEQUENCE [LARGE SCALE GENOMIC DNA]</scope>
    <source>
        <strain evidence="2 3">YIM 75507</strain>
    </source>
</reference>
<dbReference type="OrthoDB" id="4205682at2"/>
<name>A0A3A4AU62_9ACTN</name>
<dbReference type="PROSITE" id="PS51257">
    <property type="entry name" value="PROKAR_LIPOPROTEIN"/>
    <property type="match status" value="1"/>
</dbReference>
<dbReference type="AlphaFoldDB" id="A0A3A4AU62"/>
<dbReference type="EMBL" id="QZEY01000003">
    <property type="protein sequence ID" value="RJL33095.1"/>
    <property type="molecule type" value="Genomic_DNA"/>
</dbReference>
<organism evidence="2 3">
    <name type="scientific">Bailinhaonella thermotolerans</name>
    <dbReference type="NCBI Taxonomy" id="1070861"/>
    <lineage>
        <taxon>Bacteria</taxon>
        <taxon>Bacillati</taxon>
        <taxon>Actinomycetota</taxon>
        <taxon>Actinomycetes</taxon>
        <taxon>Streptosporangiales</taxon>
        <taxon>Streptosporangiaceae</taxon>
        <taxon>Bailinhaonella</taxon>
    </lineage>
</organism>
<gene>
    <name evidence="2" type="ORF">D5H75_09545</name>
</gene>
<proteinExistence type="predicted"/>
<evidence type="ECO:0008006" key="4">
    <source>
        <dbReference type="Google" id="ProtNLM"/>
    </source>
</evidence>
<accession>A0A3A4AU62</accession>
<protein>
    <recommendedName>
        <fullName evidence="4">Lipoprotein</fullName>
    </recommendedName>
</protein>
<evidence type="ECO:0000313" key="2">
    <source>
        <dbReference type="EMBL" id="RJL33095.1"/>
    </source>
</evidence>
<dbReference type="Proteomes" id="UP000265768">
    <property type="component" value="Unassembled WGS sequence"/>
</dbReference>
<feature type="region of interest" description="Disordered" evidence="1">
    <location>
        <begin position="25"/>
        <end position="64"/>
    </location>
</feature>
<sequence length="177" mass="18102">MFDKRTAIAGAGLCLAGLVACGSGRPGSGGEGVPEATPTASATMSATSAAPVPTGGAGPTASPSVTATGTVRVFNLHDNESGRADASPSSLVVSEFSTLNHITWRVWGPDEAEGTGRLSGTWCVPDCPSEGFPAEVRLTEPRPGRDGYYFTRYQIRSNLPSQYGEGADDLAGTLPTP</sequence>
<evidence type="ECO:0000256" key="1">
    <source>
        <dbReference type="SAM" id="MobiDB-lite"/>
    </source>
</evidence>
<dbReference type="RefSeq" id="WP_119926054.1">
    <property type="nucleotide sequence ID" value="NZ_QZEY01000003.1"/>
</dbReference>
<comment type="caution">
    <text evidence="2">The sequence shown here is derived from an EMBL/GenBank/DDBJ whole genome shotgun (WGS) entry which is preliminary data.</text>
</comment>
<evidence type="ECO:0000313" key="3">
    <source>
        <dbReference type="Proteomes" id="UP000265768"/>
    </source>
</evidence>
<keyword evidence="3" id="KW-1185">Reference proteome</keyword>